<protein>
    <submittedName>
        <fullName evidence="5">J domain-containing protein</fullName>
    </submittedName>
</protein>
<name>A0A183EIA3_9BILA</name>
<evidence type="ECO:0000313" key="5">
    <source>
        <dbReference type="WBParaSite" id="GPUH_0002071901-mRNA-1"/>
    </source>
</evidence>
<reference evidence="5" key="1">
    <citation type="submission" date="2016-06" db="UniProtKB">
        <authorList>
            <consortium name="WormBaseParasite"/>
        </authorList>
    </citation>
    <scope>IDENTIFICATION</scope>
</reference>
<proteinExistence type="predicted"/>
<accession>A0A183EIA3</accession>
<organism evidence="5">
    <name type="scientific">Gongylonema pulchrum</name>
    <dbReference type="NCBI Taxonomy" id="637853"/>
    <lineage>
        <taxon>Eukaryota</taxon>
        <taxon>Metazoa</taxon>
        <taxon>Ecdysozoa</taxon>
        <taxon>Nematoda</taxon>
        <taxon>Chromadorea</taxon>
        <taxon>Rhabditida</taxon>
        <taxon>Spirurina</taxon>
        <taxon>Spiruromorpha</taxon>
        <taxon>Spiruroidea</taxon>
        <taxon>Gongylonematidae</taxon>
        <taxon>Gongylonema</taxon>
    </lineage>
</organism>
<dbReference type="SMART" id="SM00271">
    <property type="entry name" value="DnaJ"/>
    <property type="match status" value="1"/>
</dbReference>
<dbReference type="SUPFAM" id="SSF46565">
    <property type="entry name" value="Chaperone J-domain"/>
    <property type="match status" value="1"/>
</dbReference>
<feature type="domain" description="J" evidence="2">
    <location>
        <begin position="59"/>
        <end position="110"/>
    </location>
</feature>
<evidence type="ECO:0000313" key="3">
    <source>
        <dbReference type="EMBL" id="VDN36583.1"/>
    </source>
</evidence>
<dbReference type="WBParaSite" id="GPUH_0002071901-mRNA-1">
    <property type="protein sequence ID" value="GPUH_0002071901-mRNA-1"/>
    <property type="gene ID" value="GPUH_0002071901"/>
</dbReference>
<dbReference type="Proteomes" id="UP000271098">
    <property type="component" value="Unassembled WGS sequence"/>
</dbReference>
<dbReference type="Gene3D" id="1.10.287.110">
    <property type="entry name" value="DnaJ domain"/>
    <property type="match status" value="1"/>
</dbReference>
<gene>
    <name evidence="3" type="ORF">GPUH_LOCUS20694</name>
</gene>
<keyword evidence="1" id="KW-0143">Chaperone</keyword>
<keyword evidence="4" id="KW-1185">Reference proteome</keyword>
<dbReference type="PROSITE" id="PS50076">
    <property type="entry name" value="DNAJ_2"/>
    <property type="match status" value="1"/>
</dbReference>
<evidence type="ECO:0000313" key="4">
    <source>
        <dbReference type="Proteomes" id="UP000271098"/>
    </source>
</evidence>
<dbReference type="PANTHER" id="PTHR44145">
    <property type="entry name" value="DNAJ HOMOLOG SUBFAMILY A MEMBER 3, MITOCHONDRIAL"/>
    <property type="match status" value="1"/>
</dbReference>
<reference evidence="3 4" key="2">
    <citation type="submission" date="2018-11" db="EMBL/GenBank/DDBJ databases">
        <authorList>
            <consortium name="Pathogen Informatics"/>
        </authorList>
    </citation>
    <scope>NUCLEOTIDE SEQUENCE [LARGE SCALE GENOMIC DNA]</scope>
</reference>
<dbReference type="EMBL" id="UYRT01090907">
    <property type="protein sequence ID" value="VDN36583.1"/>
    <property type="molecule type" value="Genomic_DNA"/>
</dbReference>
<dbReference type="PANTHER" id="PTHR44145:SF3">
    <property type="entry name" value="DNAJ HOMOLOG SUBFAMILY A MEMBER 3, MITOCHONDRIAL"/>
    <property type="match status" value="1"/>
</dbReference>
<dbReference type="InterPro" id="IPR036869">
    <property type="entry name" value="J_dom_sf"/>
</dbReference>
<dbReference type="InterPro" id="IPR001623">
    <property type="entry name" value="DnaJ_domain"/>
</dbReference>
<dbReference type="PRINTS" id="PR00625">
    <property type="entry name" value="JDOMAIN"/>
</dbReference>
<sequence length="110" mass="12685">MLPARRGLFRLATQLLTYQGPHWQCTAPLTVILTSTYRQQSILLQASRIHSSSSRYKRDYYEILGLKKGASAKDIKKAYYKLAKQYHPDVNKSKDANARFQEVSEAYEVN</sequence>
<evidence type="ECO:0000256" key="1">
    <source>
        <dbReference type="ARBA" id="ARBA00023186"/>
    </source>
</evidence>
<dbReference type="CDD" id="cd06257">
    <property type="entry name" value="DnaJ"/>
    <property type="match status" value="1"/>
</dbReference>
<dbReference type="AlphaFoldDB" id="A0A183EIA3"/>
<evidence type="ECO:0000259" key="2">
    <source>
        <dbReference type="PROSITE" id="PS50076"/>
    </source>
</evidence>
<dbReference type="Pfam" id="PF00226">
    <property type="entry name" value="DnaJ"/>
    <property type="match status" value="1"/>
</dbReference>
<dbReference type="InterPro" id="IPR051938">
    <property type="entry name" value="Apopto_cytoskel_mod"/>
</dbReference>
<dbReference type="OrthoDB" id="10256793at2759"/>